<evidence type="ECO:0000259" key="2">
    <source>
        <dbReference type="PROSITE" id="PS50181"/>
    </source>
</evidence>
<dbReference type="InterPro" id="IPR006553">
    <property type="entry name" value="Leu-rich_rpt_Cys-con_subtyp"/>
</dbReference>
<gene>
    <name evidence="3" type="ORF">BVC80_1065g19</name>
</gene>
<dbReference type="PROSITE" id="PS50181">
    <property type="entry name" value="FBOX"/>
    <property type="match status" value="1"/>
</dbReference>
<sequence>MTLNFSRRPIFPTNPSEDNLVSSIRIANGYVMEGISEKNGDGYVRPRHFNWEFGNSFDSGRDMADRGNSREQISTDILDLLPADPFGMNISATFTAITGWFEDFETDRLNFIWNGAMKLPSDPGNIGIFERSNPSGRFDERVDEKESGNGSFDGGYVSVSNADEFLSLGNEDTQFASNRSRESEESASSSFADGDGGSPHEGLLFALSYLGVQDLLSAERVCRLLRSAVQSDALLWRNIHIDQPLSERITDDALLRLANRAQGNLQSLSLVECSRITDDGLKRVLESSPRLTKLNVPGCTRLSVEGIVNNLKAFKSTGTPGIKQLRIGGRYGVTHMHFEELKSLVGADKCIHPNAHKPRFYNGHYSLPYDDDRAIDIEICPRCQNLRLVYDCPAESCQGKQADSQLCRACTICIARCFQCGRCINDGEYEETFCLELLCSDCWKQLIDCQEGQDGNGGSSSKHAIFHEETRYCLRLYG</sequence>
<proteinExistence type="predicted"/>
<feature type="region of interest" description="Disordered" evidence="1">
    <location>
        <begin position="174"/>
        <end position="195"/>
    </location>
</feature>
<reference evidence="3 4" key="1">
    <citation type="journal article" date="2017" name="Mol. Plant">
        <title>The Genome of Medicinal Plant Macleaya cordata Provides New Insights into Benzylisoquinoline Alkaloids Metabolism.</title>
        <authorList>
            <person name="Liu X."/>
            <person name="Liu Y."/>
            <person name="Huang P."/>
            <person name="Ma Y."/>
            <person name="Qing Z."/>
            <person name="Tang Q."/>
            <person name="Cao H."/>
            <person name="Cheng P."/>
            <person name="Zheng Y."/>
            <person name="Yuan Z."/>
            <person name="Zhou Y."/>
            <person name="Liu J."/>
            <person name="Tang Z."/>
            <person name="Zhuo Y."/>
            <person name="Zhang Y."/>
            <person name="Yu L."/>
            <person name="Huang J."/>
            <person name="Yang P."/>
            <person name="Peng Q."/>
            <person name="Zhang J."/>
            <person name="Jiang W."/>
            <person name="Zhang Z."/>
            <person name="Lin K."/>
            <person name="Ro D.K."/>
            <person name="Chen X."/>
            <person name="Xiong X."/>
            <person name="Shang Y."/>
            <person name="Huang S."/>
            <person name="Zeng J."/>
        </authorList>
    </citation>
    <scope>NUCLEOTIDE SEQUENCE [LARGE SCALE GENOMIC DNA]</scope>
    <source>
        <strain evidence="4">cv. BLH2017</strain>
        <tissue evidence="3">Root</tissue>
    </source>
</reference>
<keyword evidence="4" id="KW-1185">Reference proteome</keyword>
<dbReference type="InterPro" id="IPR001810">
    <property type="entry name" value="F-box_dom"/>
</dbReference>
<evidence type="ECO:0000313" key="4">
    <source>
        <dbReference type="Proteomes" id="UP000195402"/>
    </source>
</evidence>
<organism evidence="3 4">
    <name type="scientific">Macleaya cordata</name>
    <name type="common">Five-seeded plume-poppy</name>
    <name type="synonym">Bocconia cordata</name>
    <dbReference type="NCBI Taxonomy" id="56857"/>
    <lineage>
        <taxon>Eukaryota</taxon>
        <taxon>Viridiplantae</taxon>
        <taxon>Streptophyta</taxon>
        <taxon>Embryophyta</taxon>
        <taxon>Tracheophyta</taxon>
        <taxon>Spermatophyta</taxon>
        <taxon>Magnoliopsida</taxon>
        <taxon>Ranunculales</taxon>
        <taxon>Papaveraceae</taxon>
        <taxon>Papaveroideae</taxon>
        <taxon>Macleaya</taxon>
    </lineage>
</organism>
<dbReference type="InterPro" id="IPR036047">
    <property type="entry name" value="F-box-like_dom_sf"/>
</dbReference>
<dbReference type="SUPFAM" id="SSF81383">
    <property type="entry name" value="F-box domain"/>
    <property type="match status" value="1"/>
</dbReference>
<dbReference type="STRING" id="56857.A0A200RCR7"/>
<protein>
    <submittedName>
        <fullName evidence="3">F-box domain</fullName>
    </submittedName>
</protein>
<evidence type="ECO:0000313" key="3">
    <source>
        <dbReference type="EMBL" id="OVA20476.1"/>
    </source>
</evidence>
<dbReference type="SMART" id="SM00367">
    <property type="entry name" value="LRR_CC"/>
    <property type="match status" value="2"/>
</dbReference>
<dbReference type="Gene3D" id="1.20.1280.50">
    <property type="match status" value="1"/>
</dbReference>
<dbReference type="AlphaFoldDB" id="A0A200RCR7"/>
<accession>A0A200RCR7</accession>
<name>A0A200RCR7_MACCD</name>
<dbReference type="GO" id="GO:0005737">
    <property type="term" value="C:cytoplasm"/>
    <property type="evidence" value="ECO:0007669"/>
    <property type="project" value="TreeGrafter"/>
</dbReference>
<dbReference type="OrthoDB" id="10044893at2759"/>
<feature type="region of interest" description="Disordered" evidence="1">
    <location>
        <begin position="130"/>
        <end position="153"/>
    </location>
</feature>
<dbReference type="FunCoup" id="A0A200RCR7">
    <property type="interactions" value="983"/>
</dbReference>
<comment type="caution">
    <text evidence="3">The sequence shown here is derived from an EMBL/GenBank/DDBJ whole genome shotgun (WGS) entry which is preliminary data.</text>
</comment>
<dbReference type="Proteomes" id="UP000195402">
    <property type="component" value="Unassembled WGS sequence"/>
</dbReference>
<dbReference type="OMA" id="MMRGCGC"/>
<dbReference type="SUPFAM" id="SSF52047">
    <property type="entry name" value="RNI-like"/>
    <property type="match status" value="1"/>
</dbReference>
<evidence type="ECO:0000256" key="1">
    <source>
        <dbReference type="SAM" id="MobiDB-lite"/>
    </source>
</evidence>
<dbReference type="EMBL" id="MVGT01000078">
    <property type="protein sequence ID" value="OVA20476.1"/>
    <property type="molecule type" value="Genomic_DNA"/>
</dbReference>
<dbReference type="InterPro" id="IPR050648">
    <property type="entry name" value="F-box_LRR-repeat"/>
</dbReference>
<feature type="compositionally biased region" description="Basic and acidic residues" evidence="1">
    <location>
        <begin position="137"/>
        <end position="147"/>
    </location>
</feature>
<dbReference type="Gene3D" id="3.80.10.10">
    <property type="entry name" value="Ribonuclease Inhibitor"/>
    <property type="match status" value="1"/>
</dbReference>
<dbReference type="PANTHER" id="PTHR13382">
    <property type="entry name" value="MITOCHONDRIAL ATP SYNTHASE COUPLING FACTOR B"/>
    <property type="match status" value="1"/>
</dbReference>
<dbReference type="PANTHER" id="PTHR13382:SF22">
    <property type="entry name" value="F-BOX PROTEIN SKIP14"/>
    <property type="match status" value="1"/>
</dbReference>
<feature type="domain" description="F-box" evidence="2">
    <location>
        <begin position="199"/>
        <end position="239"/>
    </location>
</feature>
<dbReference type="Pfam" id="PF12937">
    <property type="entry name" value="F-box-like"/>
    <property type="match status" value="1"/>
</dbReference>
<dbReference type="InParanoid" id="A0A200RCR7"/>
<dbReference type="InterPro" id="IPR032675">
    <property type="entry name" value="LRR_dom_sf"/>
</dbReference>